<dbReference type="InterPro" id="IPR003100">
    <property type="entry name" value="PAZ_dom"/>
</dbReference>
<dbReference type="SUPFAM" id="SSF101690">
    <property type="entry name" value="PAZ domain"/>
    <property type="match status" value="1"/>
</dbReference>
<accession>A0A8H7SY53</accession>
<dbReference type="PANTHER" id="PTHR22891">
    <property type="entry name" value="EUKARYOTIC TRANSLATION INITIATION FACTOR 2C"/>
    <property type="match status" value="1"/>
</dbReference>
<dbReference type="GO" id="GO:0003723">
    <property type="term" value="F:RNA binding"/>
    <property type="evidence" value="ECO:0007669"/>
    <property type="project" value="InterPro"/>
</dbReference>
<dbReference type="Pfam" id="PF16486">
    <property type="entry name" value="ArgoN"/>
    <property type="match status" value="1"/>
</dbReference>
<dbReference type="Pfam" id="PF08699">
    <property type="entry name" value="ArgoL1"/>
    <property type="match status" value="1"/>
</dbReference>
<feature type="compositionally biased region" description="Polar residues" evidence="2">
    <location>
        <begin position="129"/>
        <end position="146"/>
    </location>
</feature>
<dbReference type="InterPro" id="IPR032473">
    <property type="entry name" value="Argonaute_Mid_dom"/>
</dbReference>
<dbReference type="SMART" id="SM01163">
    <property type="entry name" value="DUF1785"/>
    <property type="match status" value="1"/>
</dbReference>
<dbReference type="Pfam" id="PF16487">
    <property type="entry name" value="ArgoMid"/>
    <property type="match status" value="1"/>
</dbReference>
<dbReference type="PROSITE" id="PS50821">
    <property type="entry name" value="PAZ"/>
    <property type="match status" value="1"/>
</dbReference>
<dbReference type="InterPro" id="IPR045246">
    <property type="entry name" value="Piwi_ago-like"/>
</dbReference>
<feature type="domain" description="PAZ" evidence="3">
    <location>
        <begin position="506"/>
        <end position="613"/>
    </location>
</feature>
<feature type="compositionally biased region" description="Low complexity" evidence="2">
    <location>
        <begin position="63"/>
        <end position="76"/>
    </location>
</feature>
<proteinExistence type="inferred from homology"/>
<dbReference type="Gene3D" id="2.170.260.10">
    <property type="entry name" value="paz domain"/>
    <property type="match status" value="1"/>
</dbReference>
<dbReference type="InterPro" id="IPR036397">
    <property type="entry name" value="RNaseH_sf"/>
</dbReference>
<dbReference type="Proteomes" id="UP000664132">
    <property type="component" value="Unassembled WGS sequence"/>
</dbReference>
<dbReference type="CDD" id="cd02846">
    <property type="entry name" value="PAZ_argonaute_like"/>
    <property type="match status" value="1"/>
</dbReference>
<feature type="compositionally biased region" description="Low complexity" evidence="2">
    <location>
        <begin position="147"/>
        <end position="189"/>
    </location>
</feature>
<feature type="region of interest" description="Disordered" evidence="2">
    <location>
        <begin position="1089"/>
        <end position="1138"/>
    </location>
</feature>
<comment type="caution">
    <text evidence="5">The sequence shown here is derived from an EMBL/GenBank/DDBJ whole genome shotgun (WGS) entry which is preliminary data.</text>
</comment>
<name>A0A8H7SY53_9HELO</name>
<dbReference type="InterPro" id="IPR014811">
    <property type="entry name" value="ArgoL1"/>
</dbReference>
<dbReference type="CDD" id="cd04657">
    <property type="entry name" value="Piwi_ago-like"/>
    <property type="match status" value="1"/>
</dbReference>
<feature type="domain" description="Piwi" evidence="4">
    <location>
        <begin position="785"/>
        <end position="1091"/>
    </location>
</feature>
<evidence type="ECO:0000259" key="3">
    <source>
        <dbReference type="PROSITE" id="PS50821"/>
    </source>
</evidence>
<dbReference type="Gene3D" id="3.40.50.2300">
    <property type="match status" value="1"/>
</dbReference>
<dbReference type="InterPro" id="IPR032474">
    <property type="entry name" value="Argonaute_N"/>
</dbReference>
<dbReference type="Pfam" id="PF02171">
    <property type="entry name" value="Piwi"/>
    <property type="match status" value="1"/>
</dbReference>
<sequence length="1156" mass="129059">MPGGAGRQRAADGNGHGNNGQYQGGPPQQYHQYQPQGPINASTMPPPKPRSGGFDGPGEHSKNPSGFQGPPGQQGFNQGGSNQGTPLGTPLLSPRIPQLQMQSGVAPGSPRGSPMLMQVGYVGQPGTPGRNTPQGSQPNTPGRNHSQQGTPQQMQRGPPQQSQGPPQHMMQQGPPPQQSAGGPQAQRGPNPFGPSMGFDPARPAAPKEKVITNTRIELPPDAYQLEGPGTYRPELDANDQPQYQFESQLPYRNGYNTTGRVVNIQVNQYKVLDWIKGDVQQYDINIGNGAEKRGKIYAAWKSRAVQDRLRQVFPPGALVLWDGNKLAWSKYRIGEQRIKVNFDVEKGRAPRPDRPADECYVIIRPTTSIRMAVIGAYLNKSIHFDKSVLEAITFLDHCMRQGPSEQYTMIKRSFFSRGTTSHQLDNVVVAMKGVYSSIRLCSPTASVGAPGTGLALNVDVANGTFWAAQDVHQAARNYCSQRNRALSYTVFRDLLLPIKDGKGGWTKSEDFKNLSRFAKLKFIVKHRGKGDDKKEYAIKKFTFEKGEAFSKTGAHAKNTIFKLRDRNTGTETEISIFDYFRKTYNIELQYWWLPLIITERAGMFPMELCTLSPNQRYNFKLSPEQTSNMIKFAVTRPKQRVESIVHGINMLKWPQDKYLAHYDVKVDPKMTVTQARVLPNPEIQFDRAKLNPGTQGRWDLRGKKFLLPNPEPLNSWGFIILGGCTSEQNVRNFANVFISTYVGHGGRVQNKTPLIYNQSRNEDIPTLVHNARRAVGDQVKAMPQILFYVLPGRDSFMYERLKKNSECRFAMMSQCLNVAHVNKAQPQYCSNVCMKVNAKLGGTTSKIVTPKGFFTRPTMIIGADVSHPAPSSPQASMAAVTMSFDRDCCRYAAAVQTNGYRVEMITKDNIDQMVVPYVKQWVAKVGGGQLPQHIYYFRDGVSEGQYSHVLNQEVIDMKAALVKEFKEVANNIKWTVAVCTKRHHIRFFPKEGDSQAADRNANALPGTLVEKDITHPYEYDFYLCSHAAIQGTARPVHYHVLKDEANIPINDFQKMIYQFSYQYMRSTTPVSLFPAIYYAHLASNRARAHESVPASDGPRGGQKFEERRVEAARQATNDGTSQTGSSKPTEAAPLLPIGNPDQSEIMWKIRSGMWYI</sequence>
<dbReference type="InterPro" id="IPR003165">
    <property type="entry name" value="Piwi"/>
</dbReference>
<feature type="compositionally biased region" description="Basic and acidic residues" evidence="2">
    <location>
        <begin position="1102"/>
        <end position="1111"/>
    </location>
</feature>
<reference evidence="5" key="1">
    <citation type="submission" date="2021-02" db="EMBL/GenBank/DDBJ databases">
        <title>Genome sequence Cadophora malorum strain M34.</title>
        <authorList>
            <person name="Stefanovic E."/>
            <person name="Vu D."/>
            <person name="Scully C."/>
            <person name="Dijksterhuis J."/>
            <person name="Roader J."/>
            <person name="Houbraken J."/>
        </authorList>
    </citation>
    <scope>NUCLEOTIDE SEQUENCE</scope>
    <source>
        <strain evidence="5">M34</strain>
    </source>
</reference>
<dbReference type="Pfam" id="PF16488">
    <property type="entry name" value="ArgoL2"/>
    <property type="match status" value="1"/>
</dbReference>
<dbReference type="OrthoDB" id="10252740at2759"/>
<evidence type="ECO:0008006" key="7">
    <source>
        <dbReference type="Google" id="ProtNLM"/>
    </source>
</evidence>
<keyword evidence="6" id="KW-1185">Reference proteome</keyword>
<dbReference type="EMBL" id="JAFJYH010000540">
    <property type="protein sequence ID" value="KAG4411000.1"/>
    <property type="molecule type" value="Genomic_DNA"/>
</dbReference>
<dbReference type="Pfam" id="PF02170">
    <property type="entry name" value="PAZ"/>
    <property type="match status" value="1"/>
</dbReference>
<gene>
    <name evidence="5" type="ORF">IFR04_015862</name>
</gene>
<evidence type="ECO:0000313" key="5">
    <source>
        <dbReference type="EMBL" id="KAG4411000.1"/>
    </source>
</evidence>
<protein>
    <recommendedName>
        <fullName evidence="7">Piwi domain-containing protein</fullName>
    </recommendedName>
</protein>
<dbReference type="PROSITE" id="PS50822">
    <property type="entry name" value="PIWI"/>
    <property type="match status" value="1"/>
</dbReference>
<evidence type="ECO:0000313" key="6">
    <source>
        <dbReference type="Proteomes" id="UP000664132"/>
    </source>
</evidence>
<dbReference type="AlphaFoldDB" id="A0A8H7SY53"/>
<feature type="compositionally biased region" description="Low complexity" evidence="2">
    <location>
        <begin position="19"/>
        <end position="38"/>
    </location>
</feature>
<dbReference type="SUPFAM" id="SSF53098">
    <property type="entry name" value="Ribonuclease H-like"/>
    <property type="match status" value="1"/>
</dbReference>
<evidence type="ECO:0000259" key="4">
    <source>
        <dbReference type="PROSITE" id="PS50822"/>
    </source>
</evidence>
<feature type="region of interest" description="Disordered" evidence="2">
    <location>
        <begin position="1"/>
        <end position="203"/>
    </location>
</feature>
<dbReference type="InterPro" id="IPR032472">
    <property type="entry name" value="ArgoL2"/>
</dbReference>
<dbReference type="InterPro" id="IPR012337">
    <property type="entry name" value="RNaseH-like_sf"/>
</dbReference>
<feature type="compositionally biased region" description="Polar residues" evidence="2">
    <location>
        <begin position="1114"/>
        <end position="1128"/>
    </location>
</feature>
<evidence type="ECO:0000256" key="1">
    <source>
        <dbReference type="RuleBase" id="RU361178"/>
    </source>
</evidence>
<dbReference type="Gene3D" id="3.30.420.10">
    <property type="entry name" value="Ribonuclease H-like superfamily/Ribonuclease H"/>
    <property type="match status" value="1"/>
</dbReference>
<organism evidence="5 6">
    <name type="scientific">Cadophora malorum</name>
    <dbReference type="NCBI Taxonomy" id="108018"/>
    <lineage>
        <taxon>Eukaryota</taxon>
        <taxon>Fungi</taxon>
        <taxon>Dikarya</taxon>
        <taxon>Ascomycota</taxon>
        <taxon>Pezizomycotina</taxon>
        <taxon>Leotiomycetes</taxon>
        <taxon>Helotiales</taxon>
        <taxon>Ploettnerulaceae</taxon>
        <taxon>Cadophora</taxon>
    </lineage>
</organism>
<comment type="similarity">
    <text evidence="1">Belongs to the argonaute family.</text>
</comment>
<dbReference type="SMART" id="SM00950">
    <property type="entry name" value="Piwi"/>
    <property type="match status" value="1"/>
</dbReference>
<dbReference type="InterPro" id="IPR036085">
    <property type="entry name" value="PAZ_dom_sf"/>
</dbReference>
<evidence type="ECO:0000256" key="2">
    <source>
        <dbReference type="SAM" id="MobiDB-lite"/>
    </source>
</evidence>
<dbReference type="SMART" id="SM00949">
    <property type="entry name" value="PAZ"/>
    <property type="match status" value="1"/>
</dbReference>